<sequence>MQLNMIPDFISSKAIVVVIISIVAIANYYLFVRHEQFDDFSIYKVNNRDIFHSILYVIITITSFISVANHNREMISNMRTADKMIVK</sequence>
<reference evidence="3" key="1">
    <citation type="submission" date="2016-10" db="EMBL/GenBank/DDBJ databases">
        <authorList>
            <person name="Varghese N."/>
            <person name="Submissions S."/>
        </authorList>
    </citation>
    <scope>NUCLEOTIDE SEQUENCE [LARGE SCALE GENOMIC DNA]</scope>
    <source>
        <strain evidence="3">CGMCC 1.8975</strain>
    </source>
</reference>
<keyword evidence="3" id="KW-1185">Reference proteome</keyword>
<evidence type="ECO:0000313" key="2">
    <source>
        <dbReference type="EMBL" id="SDX79556.1"/>
    </source>
</evidence>
<organism evidence="2 3">
    <name type="scientific">Hymenobacter psychrophilus</name>
    <dbReference type="NCBI Taxonomy" id="651662"/>
    <lineage>
        <taxon>Bacteria</taxon>
        <taxon>Pseudomonadati</taxon>
        <taxon>Bacteroidota</taxon>
        <taxon>Cytophagia</taxon>
        <taxon>Cytophagales</taxon>
        <taxon>Hymenobacteraceae</taxon>
        <taxon>Hymenobacter</taxon>
    </lineage>
</organism>
<keyword evidence="1" id="KW-0472">Membrane</keyword>
<keyword evidence="1" id="KW-1133">Transmembrane helix</keyword>
<feature type="transmembrane region" description="Helical" evidence="1">
    <location>
        <begin position="50"/>
        <end position="69"/>
    </location>
</feature>
<evidence type="ECO:0000256" key="1">
    <source>
        <dbReference type="SAM" id="Phobius"/>
    </source>
</evidence>
<evidence type="ECO:0000313" key="3">
    <source>
        <dbReference type="Proteomes" id="UP000199249"/>
    </source>
</evidence>
<accession>A0A1H3ELA4</accession>
<proteinExistence type="predicted"/>
<name>A0A1H3ELA4_9BACT</name>
<dbReference type="Proteomes" id="UP000199249">
    <property type="component" value="Unassembled WGS sequence"/>
</dbReference>
<feature type="transmembrane region" description="Helical" evidence="1">
    <location>
        <begin position="12"/>
        <end position="30"/>
    </location>
</feature>
<dbReference type="EMBL" id="FNOV01000003">
    <property type="protein sequence ID" value="SDX79556.1"/>
    <property type="molecule type" value="Genomic_DNA"/>
</dbReference>
<dbReference type="STRING" id="651662.SAMN04488069_103204"/>
<keyword evidence="1" id="KW-0812">Transmembrane</keyword>
<dbReference type="AlphaFoldDB" id="A0A1H3ELA4"/>
<protein>
    <submittedName>
        <fullName evidence="2">Uncharacterized protein</fullName>
    </submittedName>
</protein>
<gene>
    <name evidence="2" type="ORF">SAMN04488069_103204</name>
</gene>